<dbReference type="SUPFAM" id="SSF52833">
    <property type="entry name" value="Thioredoxin-like"/>
    <property type="match status" value="1"/>
</dbReference>
<proteinExistence type="inferred from homology"/>
<dbReference type="EMBL" id="LABZ01000122">
    <property type="protein sequence ID" value="KMO38442.1"/>
    <property type="molecule type" value="Genomic_DNA"/>
</dbReference>
<keyword evidence="3 7" id="KW-0479">Metal-binding</keyword>
<dbReference type="Pfam" id="PF01257">
    <property type="entry name" value="2Fe-2S_thioredx"/>
    <property type="match status" value="1"/>
</dbReference>
<dbReference type="PATRIC" id="fig|1187852.3.peg.656"/>
<sequence length="165" mass="17562">MSGRDLGRGAAHEPWDAERAAGIIAGHAHREGATLPILHALQEAFGYVDAASVPLIAEALNLSRAEVHGCLTFYHDFRKEPAGRHTVKLCRAEACQAMGADALHEDVLRRYDVSWHGTTRDGQVTVEPVFCLGLCACGPAALVDGEPVGRLDLDTLAGALTERAA</sequence>
<dbReference type="PIRSF" id="PIRSF000216">
    <property type="entry name" value="NADH_DH_24kDa"/>
    <property type="match status" value="1"/>
</dbReference>
<dbReference type="AlphaFoldDB" id="A0A0J6SXX0"/>
<dbReference type="NCBIfam" id="NF004638">
    <property type="entry name" value="PRK05988.1"/>
    <property type="match status" value="1"/>
</dbReference>
<accession>A0A0J6SXX0</accession>
<dbReference type="InterPro" id="IPR028431">
    <property type="entry name" value="NADP_DH_HndA-like"/>
</dbReference>
<dbReference type="InterPro" id="IPR041921">
    <property type="entry name" value="NuoE_N"/>
</dbReference>
<keyword evidence="4 7" id="KW-0408">Iron</keyword>
<dbReference type="Gene3D" id="1.10.10.1590">
    <property type="entry name" value="NADH-quinone oxidoreductase subunit E"/>
    <property type="match status" value="1"/>
</dbReference>
<comment type="cofactor">
    <cofactor evidence="7">
        <name>[2Fe-2S] cluster</name>
        <dbReference type="ChEBI" id="CHEBI:190135"/>
    </cofactor>
    <text evidence="7">Binds 1 [2Fe-2S] cluster.</text>
</comment>
<evidence type="ECO:0000256" key="3">
    <source>
        <dbReference type="ARBA" id="ARBA00022723"/>
    </source>
</evidence>
<keyword evidence="5 7" id="KW-0411">Iron-sulfur</keyword>
<dbReference type="Proteomes" id="UP000036449">
    <property type="component" value="Unassembled WGS sequence"/>
</dbReference>
<reference evidence="8 9" key="1">
    <citation type="submission" date="2015-03" db="EMBL/GenBank/DDBJ databases">
        <title>Genome sequencing of Methylobacterium tarhaniae DSM 25844.</title>
        <authorList>
            <person name="Chaudhry V."/>
            <person name="Patil P.B."/>
        </authorList>
    </citation>
    <scope>NUCLEOTIDE SEQUENCE [LARGE SCALE GENOMIC DNA]</scope>
    <source>
        <strain evidence="8 9">DSM 25844</strain>
    </source>
</reference>
<feature type="binding site" evidence="7">
    <location>
        <position position="131"/>
    </location>
    <ligand>
        <name>[2Fe-2S] cluster</name>
        <dbReference type="ChEBI" id="CHEBI:190135"/>
    </ligand>
</feature>
<dbReference type="InterPro" id="IPR002023">
    <property type="entry name" value="NuoE-like"/>
</dbReference>
<dbReference type="Gene3D" id="3.40.30.10">
    <property type="entry name" value="Glutaredoxin"/>
    <property type="match status" value="1"/>
</dbReference>
<feature type="binding site" evidence="7">
    <location>
        <position position="135"/>
    </location>
    <ligand>
        <name>[2Fe-2S] cluster</name>
        <dbReference type="ChEBI" id="CHEBI:190135"/>
    </ligand>
</feature>
<evidence type="ECO:0000256" key="5">
    <source>
        <dbReference type="ARBA" id="ARBA00023014"/>
    </source>
</evidence>
<dbReference type="InterPro" id="IPR036249">
    <property type="entry name" value="Thioredoxin-like_sf"/>
</dbReference>
<dbReference type="RefSeq" id="WP_048452062.1">
    <property type="nucleotide sequence ID" value="NZ_JBNNPJ010000282.1"/>
</dbReference>
<dbReference type="PROSITE" id="PS01099">
    <property type="entry name" value="COMPLEX1_24K"/>
    <property type="match status" value="1"/>
</dbReference>
<evidence type="ECO:0000256" key="2">
    <source>
        <dbReference type="ARBA" id="ARBA00022714"/>
    </source>
</evidence>
<evidence type="ECO:0000256" key="4">
    <source>
        <dbReference type="ARBA" id="ARBA00023004"/>
    </source>
</evidence>
<comment type="caution">
    <text evidence="8">The sequence shown here is derived from an EMBL/GenBank/DDBJ whole genome shotgun (WGS) entry which is preliminary data.</text>
</comment>
<dbReference type="GO" id="GO:0046872">
    <property type="term" value="F:metal ion binding"/>
    <property type="evidence" value="ECO:0007669"/>
    <property type="project" value="UniProtKB-KW"/>
</dbReference>
<dbReference type="OrthoDB" id="9807941at2"/>
<evidence type="ECO:0000313" key="8">
    <source>
        <dbReference type="EMBL" id="KMO38442.1"/>
    </source>
</evidence>
<feature type="binding site" evidence="7">
    <location>
        <position position="95"/>
    </location>
    <ligand>
        <name>[2Fe-2S] cluster</name>
        <dbReference type="ChEBI" id="CHEBI:190135"/>
    </ligand>
</feature>
<evidence type="ECO:0000256" key="1">
    <source>
        <dbReference type="ARBA" id="ARBA00010643"/>
    </source>
</evidence>
<name>A0A0J6SXX0_9HYPH</name>
<dbReference type="CDD" id="cd03081">
    <property type="entry name" value="TRX_Fd_NuoE_FDH_gamma"/>
    <property type="match status" value="1"/>
</dbReference>
<keyword evidence="2 7" id="KW-0001">2Fe-2S</keyword>
<dbReference type="PANTHER" id="PTHR43342:SF1">
    <property type="entry name" value="BIFURCATING [FEFE] HYDROGENASE GAMMA SUBUNIT"/>
    <property type="match status" value="1"/>
</dbReference>
<protein>
    <submittedName>
        <fullName evidence="8">ATP synthase subunit E</fullName>
    </submittedName>
</protein>
<comment type="similarity">
    <text evidence="1">Belongs to the complex I 24 kDa subunit family.</text>
</comment>
<evidence type="ECO:0000256" key="7">
    <source>
        <dbReference type="PIRSR" id="PIRSR000216-1"/>
    </source>
</evidence>
<evidence type="ECO:0000313" key="9">
    <source>
        <dbReference type="Proteomes" id="UP000036449"/>
    </source>
</evidence>
<keyword evidence="9" id="KW-1185">Reference proteome</keyword>
<dbReference type="GO" id="GO:0016491">
    <property type="term" value="F:oxidoreductase activity"/>
    <property type="evidence" value="ECO:0007669"/>
    <property type="project" value="InterPro"/>
</dbReference>
<comment type="cofactor">
    <cofactor evidence="6">
        <name>[2Fe-2S] cluster</name>
        <dbReference type="ChEBI" id="CHEBI:190135"/>
    </cofactor>
</comment>
<organism evidence="8 9">
    <name type="scientific">Methylobacterium tarhaniae</name>
    <dbReference type="NCBI Taxonomy" id="1187852"/>
    <lineage>
        <taxon>Bacteria</taxon>
        <taxon>Pseudomonadati</taxon>
        <taxon>Pseudomonadota</taxon>
        <taxon>Alphaproteobacteria</taxon>
        <taxon>Hyphomicrobiales</taxon>
        <taxon>Methylobacteriaceae</taxon>
        <taxon>Methylobacterium</taxon>
    </lineage>
</organism>
<dbReference type="PANTHER" id="PTHR43342">
    <property type="entry name" value="NADH-QUINONE OXIDOREDUCTASE, E SUBUNIT"/>
    <property type="match status" value="1"/>
</dbReference>
<evidence type="ECO:0000256" key="6">
    <source>
        <dbReference type="ARBA" id="ARBA00034078"/>
    </source>
</evidence>
<gene>
    <name evidence="8" type="ORF">VQ03_16930</name>
</gene>
<dbReference type="GO" id="GO:0051537">
    <property type="term" value="F:2 iron, 2 sulfur cluster binding"/>
    <property type="evidence" value="ECO:0007669"/>
    <property type="project" value="UniProtKB-KW"/>
</dbReference>
<feature type="binding site" evidence="7">
    <location>
        <position position="90"/>
    </location>
    <ligand>
        <name>[2Fe-2S] cluster</name>
        <dbReference type="ChEBI" id="CHEBI:190135"/>
    </ligand>
</feature>